<evidence type="ECO:0000256" key="3">
    <source>
        <dbReference type="ARBA" id="ARBA00022723"/>
    </source>
</evidence>
<dbReference type="EMBL" id="CP027668">
    <property type="protein sequence ID" value="AVO47801.1"/>
    <property type="molecule type" value="Genomic_DNA"/>
</dbReference>
<feature type="domain" description="Radical SAM core" evidence="6">
    <location>
        <begin position="38"/>
        <end position="180"/>
    </location>
</feature>
<dbReference type="GO" id="GO:0046872">
    <property type="term" value="F:metal ion binding"/>
    <property type="evidence" value="ECO:0007669"/>
    <property type="project" value="UniProtKB-KW"/>
</dbReference>
<proteinExistence type="predicted"/>
<keyword evidence="3" id="KW-0479">Metal-binding</keyword>
<dbReference type="Proteomes" id="UP000237889">
    <property type="component" value="Chromosome"/>
</dbReference>
<evidence type="ECO:0000313" key="8">
    <source>
        <dbReference type="Proteomes" id="UP000237889"/>
    </source>
</evidence>
<dbReference type="InterPro" id="IPR013785">
    <property type="entry name" value="Aldolase_TIM"/>
</dbReference>
<dbReference type="AlphaFoldDB" id="A0A2S0NIJ4"/>
<dbReference type="SFLD" id="SFLDG01067">
    <property type="entry name" value="SPASM/twitch_domain_containing"/>
    <property type="match status" value="1"/>
</dbReference>
<keyword evidence="8" id="KW-1185">Reference proteome</keyword>
<sequence>MREPGGRTIGKFEHPAVTAKGERRAAVALKRLETLWFNTGTLCNITCANCYIESSPKNDALAYLTLADVRASLDEIRRDGLPVTLVGLTGGEPFMNPQIIAILEAVLEAGHETLVLTNAMRPMMRHRAALLRLRQAHGSRLRIRVSLDDYRAAVHDAERGPGAFSKAMDGLRFLAGHGFRLELAGRRLAADAEAGSREGYRRTLAAEGIVLDWDDPVSLVVFPEMRADADPPEITEACWGILHKSPDEVMCASARMVVRRKGAAGPSVLACTLIAYDPAFELGATLKEAARPVTLNHRFCATFCVLGGAACGAAAPA</sequence>
<evidence type="ECO:0000256" key="1">
    <source>
        <dbReference type="ARBA" id="ARBA00001966"/>
    </source>
</evidence>
<dbReference type="Pfam" id="PF04055">
    <property type="entry name" value="Radical_SAM"/>
    <property type="match status" value="1"/>
</dbReference>
<dbReference type="SFLD" id="SFLDS00029">
    <property type="entry name" value="Radical_SAM"/>
    <property type="match status" value="1"/>
</dbReference>
<keyword evidence="5" id="KW-0411">Iron-sulfur</keyword>
<evidence type="ECO:0000256" key="4">
    <source>
        <dbReference type="ARBA" id="ARBA00023004"/>
    </source>
</evidence>
<keyword evidence="4" id="KW-0408">Iron</keyword>
<dbReference type="SUPFAM" id="SSF102114">
    <property type="entry name" value="Radical SAM enzymes"/>
    <property type="match status" value="1"/>
</dbReference>
<dbReference type="KEGG" id="phr:C6569_20545"/>
<reference evidence="7 8" key="1">
    <citation type="submission" date="2018-03" db="EMBL/GenBank/DDBJ databases">
        <title>Genome sequencing of Phreatobacter sp.</title>
        <authorList>
            <person name="Kim S.-J."/>
            <person name="Heo J."/>
            <person name="Kwon S.-W."/>
        </authorList>
    </citation>
    <scope>NUCLEOTIDE SEQUENCE [LARGE SCALE GENOMIC DNA]</scope>
    <source>
        <strain evidence="7 8">S-12</strain>
    </source>
</reference>
<dbReference type="InterPro" id="IPR058240">
    <property type="entry name" value="rSAM_sf"/>
</dbReference>
<dbReference type="InterPro" id="IPR050377">
    <property type="entry name" value="Radical_SAM_PqqE_MftC-like"/>
</dbReference>
<name>A0A2S0NIJ4_9HYPH</name>
<dbReference type="PANTHER" id="PTHR11228">
    <property type="entry name" value="RADICAL SAM DOMAIN PROTEIN"/>
    <property type="match status" value="1"/>
</dbReference>
<organism evidence="7 8">
    <name type="scientific">Phreatobacter cathodiphilus</name>
    <dbReference type="NCBI Taxonomy" id="1868589"/>
    <lineage>
        <taxon>Bacteria</taxon>
        <taxon>Pseudomonadati</taxon>
        <taxon>Pseudomonadota</taxon>
        <taxon>Alphaproteobacteria</taxon>
        <taxon>Hyphomicrobiales</taxon>
        <taxon>Phreatobacteraceae</taxon>
        <taxon>Phreatobacter</taxon>
    </lineage>
</organism>
<dbReference type="Gene3D" id="3.20.20.70">
    <property type="entry name" value="Aldolase class I"/>
    <property type="match status" value="1"/>
</dbReference>
<dbReference type="GO" id="GO:0051536">
    <property type="term" value="F:iron-sulfur cluster binding"/>
    <property type="evidence" value="ECO:0007669"/>
    <property type="project" value="UniProtKB-KW"/>
</dbReference>
<dbReference type="GO" id="GO:0003824">
    <property type="term" value="F:catalytic activity"/>
    <property type="evidence" value="ECO:0007669"/>
    <property type="project" value="InterPro"/>
</dbReference>
<evidence type="ECO:0000256" key="2">
    <source>
        <dbReference type="ARBA" id="ARBA00022691"/>
    </source>
</evidence>
<dbReference type="InterPro" id="IPR007197">
    <property type="entry name" value="rSAM"/>
</dbReference>
<keyword evidence="2" id="KW-0949">S-adenosyl-L-methionine</keyword>
<comment type="cofactor">
    <cofactor evidence="1">
        <name>[4Fe-4S] cluster</name>
        <dbReference type="ChEBI" id="CHEBI:49883"/>
    </cofactor>
</comment>
<dbReference type="CDD" id="cd01335">
    <property type="entry name" value="Radical_SAM"/>
    <property type="match status" value="1"/>
</dbReference>
<dbReference type="PANTHER" id="PTHR11228:SF7">
    <property type="entry name" value="PQQA PEPTIDE CYCLASE"/>
    <property type="match status" value="1"/>
</dbReference>
<evidence type="ECO:0000259" key="6">
    <source>
        <dbReference type="Pfam" id="PF04055"/>
    </source>
</evidence>
<evidence type="ECO:0000313" key="7">
    <source>
        <dbReference type="EMBL" id="AVO47801.1"/>
    </source>
</evidence>
<dbReference type="OrthoDB" id="9810775at2"/>
<evidence type="ECO:0000256" key="5">
    <source>
        <dbReference type="ARBA" id="ARBA00023014"/>
    </source>
</evidence>
<protein>
    <submittedName>
        <fullName evidence="7">Radical SAM protein</fullName>
    </submittedName>
</protein>
<accession>A0A2S0NIJ4</accession>
<gene>
    <name evidence="7" type="ORF">C6569_20545</name>
</gene>